<name>A0A371IDH7_MUCPR</name>
<dbReference type="Proteomes" id="UP000257109">
    <property type="component" value="Unassembled WGS sequence"/>
</dbReference>
<evidence type="ECO:0000313" key="1">
    <source>
        <dbReference type="EMBL" id="RDY13035.1"/>
    </source>
</evidence>
<comment type="caution">
    <text evidence="1">The sequence shown here is derived from an EMBL/GenBank/DDBJ whole genome shotgun (WGS) entry which is preliminary data.</text>
</comment>
<gene>
    <name evidence="1" type="ORF">CR513_02094</name>
</gene>
<sequence>MSPYRIVFDKACHLPSTDLTRRSRSAIWPMTKPAESGNYTYRSYKSYAWKLIRTLGSTRKRILRKVLKVEQKVLLFHSRLKLIASKYCSRWDRSFVVTNIFPYANNRTFKVNGHQLKPYHEGLNLSLNWGEVEIVELIKPIIPEK</sequence>
<dbReference type="AlphaFoldDB" id="A0A371IDH7"/>
<dbReference type="OrthoDB" id="1429661at2759"/>
<feature type="non-terminal residue" evidence="1">
    <location>
        <position position="1"/>
    </location>
</feature>
<reference evidence="1" key="1">
    <citation type="submission" date="2018-05" db="EMBL/GenBank/DDBJ databases">
        <title>Draft genome of Mucuna pruriens seed.</title>
        <authorList>
            <person name="Nnadi N.E."/>
            <person name="Vos R."/>
            <person name="Hasami M.H."/>
            <person name="Devisetty U.K."/>
            <person name="Aguiy J.C."/>
        </authorList>
    </citation>
    <scope>NUCLEOTIDE SEQUENCE [LARGE SCALE GENOMIC DNA]</scope>
    <source>
        <strain evidence="1">JCA_2017</strain>
    </source>
</reference>
<accession>A0A371IDH7</accession>
<keyword evidence="2" id="KW-1185">Reference proteome</keyword>
<dbReference type="EMBL" id="QJKJ01000354">
    <property type="protein sequence ID" value="RDY13035.1"/>
    <property type="molecule type" value="Genomic_DNA"/>
</dbReference>
<organism evidence="1 2">
    <name type="scientific">Mucuna pruriens</name>
    <name type="common">Velvet bean</name>
    <name type="synonym">Dolichos pruriens</name>
    <dbReference type="NCBI Taxonomy" id="157652"/>
    <lineage>
        <taxon>Eukaryota</taxon>
        <taxon>Viridiplantae</taxon>
        <taxon>Streptophyta</taxon>
        <taxon>Embryophyta</taxon>
        <taxon>Tracheophyta</taxon>
        <taxon>Spermatophyta</taxon>
        <taxon>Magnoliopsida</taxon>
        <taxon>eudicotyledons</taxon>
        <taxon>Gunneridae</taxon>
        <taxon>Pentapetalae</taxon>
        <taxon>rosids</taxon>
        <taxon>fabids</taxon>
        <taxon>Fabales</taxon>
        <taxon>Fabaceae</taxon>
        <taxon>Papilionoideae</taxon>
        <taxon>50 kb inversion clade</taxon>
        <taxon>NPAAA clade</taxon>
        <taxon>indigoferoid/millettioid clade</taxon>
        <taxon>Phaseoleae</taxon>
        <taxon>Mucuna</taxon>
    </lineage>
</organism>
<proteinExistence type="predicted"/>
<evidence type="ECO:0000313" key="2">
    <source>
        <dbReference type="Proteomes" id="UP000257109"/>
    </source>
</evidence>
<protein>
    <submittedName>
        <fullName evidence="1">Uncharacterized protein</fullName>
    </submittedName>
</protein>